<gene>
    <name evidence="1" type="ORF">OXD698_LOCUS35513</name>
</gene>
<proteinExistence type="predicted"/>
<evidence type="ECO:0000313" key="1">
    <source>
        <dbReference type="EMBL" id="CAF4102909.1"/>
    </source>
</evidence>
<feature type="non-terminal residue" evidence="1">
    <location>
        <position position="1"/>
    </location>
</feature>
<protein>
    <submittedName>
        <fullName evidence="1">Uncharacterized protein</fullName>
    </submittedName>
</protein>
<dbReference type="AlphaFoldDB" id="A0A819UYD7"/>
<accession>A0A819UYD7</accession>
<dbReference type="Proteomes" id="UP000663844">
    <property type="component" value="Unassembled WGS sequence"/>
</dbReference>
<sequence>MISSNSNNCISSSVPVTSLAYEILLEDIKHLKDENEHLKKDWLP</sequence>
<name>A0A819UYD7_9BILA</name>
<evidence type="ECO:0000313" key="2">
    <source>
        <dbReference type="Proteomes" id="UP000663844"/>
    </source>
</evidence>
<comment type="caution">
    <text evidence="1">The sequence shown here is derived from an EMBL/GenBank/DDBJ whole genome shotgun (WGS) entry which is preliminary data.</text>
</comment>
<reference evidence="1" key="1">
    <citation type="submission" date="2021-02" db="EMBL/GenBank/DDBJ databases">
        <authorList>
            <person name="Nowell W R."/>
        </authorList>
    </citation>
    <scope>NUCLEOTIDE SEQUENCE</scope>
</reference>
<organism evidence="1 2">
    <name type="scientific">Adineta steineri</name>
    <dbReference type="NCBI Taxonomy" id="433720"/>
    <lineage>
        <taxon>Eukaryota</taxon>
        <taxon>Metazoa</taxon>
        <taxon>Spiralia</taxon>
        <taxon>Gnathifera</taxon>
        <taxon>Rotifera</taxon>
        <taxon>Eurotatoria</taxon>
        <taxon>Bdelloidea</taxon>
        <taxon>Adinetida</taxon>
        <taxon>Adinetidae</taxon>
        <taxon>Adineta</taxon>
    </lineage>
</organism>
<dbReference type="EMBL" id="CAJOAZ010005510">
    <property type="protein sequence ID" value="CAF4102909.1"/>
    <property type="molecule type" value="Genomic_DNA"/>
</dbReference>
<feature type="non-terminal residue" evidence="1">
    <location>
        <position position="44"/>
    </location>
</feature>